<dbReference type="InterPro" id="IPR002303">
    <property type="entry name" value="Valyl-tRNA_ligase"/>
</dbReference>
<comment type="domain">
    <text evidence="12">The C-terminal coiled-coil domain is crucial for aminoacylation activity.</text>
</comment>
<organism evidence="16 17">
    <name type="scientific">Hyphomonas oceanitis SCH89</name>
    <dbReference type="NCBI Taxonomy" id="1280953"/>
    <lineage>
        <taxon>Bacteria</taxon>
        <taxon>Pseudomonadati</taxon>
        <taxon>Pseudomonadota</taxon>
        <taxon>Alphaproteobacteria</taxon>
        <taxon>Hyphomonadales</taxon>
        <taxon>Hyphomonadaceae</taxon>
        <taxon>Hyphomonas</taxon>
    </lineage>
</organism>
<dbReference type="GO" id="GO:0002161">
    <property type="term" value="F:aminoacyl-tRNA deacylase activity"/>
    <property type="evidence" value="ECO:0007669"/>
    <property type="project" value="InterPro"/>
</dbReference>
<evidence type="ECO:0000256" key="3">
    <source>
        <dbReference type="ARBA" id="ARBA00022490"/>
    </source>
</evidence>
<evidence type="ECO:0000256" key="8">
    <source>
        <dbReference type="ARBA" id="ARBA00023054"/>
    </source>
</evidence>
<dbReference type="Pfam" id="PF10458">
    <property type="entry name" value="Val_tRNA-synt_C"/>
    <property type="match status" value="1"/>
</dbReference>
<dbReference type="InterPro" id="IPR037118">
    <property type="entry name" value="Val-tRNA_synth_C_sf"/>
</dbReference>
<feature type="binding site" evidence="12">
    <location>
        <position position="559"/>
    </location>
    <ligand>
        <name>ATP</name>
        <dbReference type="ChEBI" id="CHEBI:30616"/>
    </ligand>
</feature>
<keyword evidence="4 12" id="KW-0436">Ligase</keyword>
<dbReference type="SUPFAM" id="SSF46589">
    <property type="entry name" value="tRNA-binding arm"/>
    <property type="match status" value="1"/>
</dbReference>
<dbReference type="HAMAP" id="MF_02004">
    <property type="entry name" value="Val_tRNA_synth_type1"/>
    <property type="match status" value="1"/>
</dbReference>
<gene>
    <name evidence="12" type="primary">valS</name>
    <name evidence="16" type="ORF">HOC_07489</name>
</gene>
<keyword evidence="8 12" id="KW-0175">Coiled coil</keyword>
<dbReference type="NCBIfam" id="NF004349">
    <property type="entry name" value="PRK05729.1"/>
    <property type="match status" value="1"/>
</dbReference>
<dbReference type="SUPFAM" id="SSF50677">
    <property type="entry name" value="ValRS/IleRS/LeuRS editing domain"/>
    <property type="match status" value="1"/>
</dbReference>
<dbReference type="eggNOG" id="COG0525">
    <property type="taxonomic scope" value="Bacteria"/>
</dbReference>
<evidence type="ECO:0000256" key="9">
    <source>
        <dbReference type="ARBA" id="ARBA00023146"/>
    </source>
</evidence>
<dbReference type="NCBIfam" id="TIGR00422">
    <property type="entry name" value="valS"/>
    <property type="match status" value="1"/>
</dbReference>
<comment type="subunit">
    <text evidence="2 12">Monomer.</text>
</comment>
<feature type="domain" description="Aminoacyl-tRNA synthetase class Ia" evidence="13">
    <location>
        <begin position="15"/>
        <end position="595"/>
    </location>
</feature>
<comment type="caution">
    <text evidence="16">The sequence shown here is derived from an EMBL/GenBank/DDBJ whole genome shotgun (WGS) entry which is preliminary data.</text>
</comment>
<sequence>MLDQRFDPAEAETRLYKAWEARGCFKPSGDTSAQAYSIVIPPPNVTGVLHMGHALNNTLQDVLVRFERMRGKNVLWQAGTDHAGIATQMVVERQLAEAGNESRREMGRDAFVDRVWAWKEESGGAIVGQLKRLGASCDWSRLAFTMGDRAEPDNNMMRAVTKVFVELYKKGLIYRDKRLVNWDPHFQTAISDLEVDQREVNGHYWHLRYPLADGVTYLHPVKDEDGNVTGSEMRDYIVVATSRPETMLGDTGVAVHPEDARYAGLVGKYVELPIVGRRVPIIADDYANPEKGSGAVKITPAHDFNDFEVGKRAGHTPLNILNATAHIVDGAEGDAAGIPADYRGLDRFDARKKVVEAFEALELLQEIENLKIEQPFGDRSNVVIEPWMTDQWYVDAKTMAQPAIAAVKEGKTRFVPENWEKTYYNWMDNIQPWCVSRQLWWGHRIPAWFGDDSKIYVAYSEEEAQQQAGKGVKLKQDEDVLDTWFSSALWPFSTMGWPDKTPELDAFYPTATLVTAFDIIFFWVARMMMMGIEFMGEVPFKDVYIHALVLDEKGQKMSKSKGNVMDPLELVNEYGADALRFTMGRMAGQGRNIRLSKQAVESNRNFATKLWNAARFAEMNECGAPGEIDFAKVTSPVNRWVLGELAACEAEATKAIEEYRFNDAAGALYKFIWNVLCDWYLELIKPLLMGMDDTAKQETRDVCGYVLDETLKLLHPFMPFVTEELWERRAAGRVDEQGFLMLQSWPEYDIARDAEADDEIQWVIDLITEVRSLRNDLGVPAGSKIPLSLVNAGPVIEDRAYRHEDILKRIARLEDIVVSESVPDGAVSTVVGETVVALGIADQIDVAEARKRLDKEIGQLDKDIMSTEKKLGNEAFVSKAPPEIVEENRERIVDWTGRREKLKAARKSLEDL</sequence>
<protein>
    <recommendedName>
        <fullName evidence="12">Valine--tRNA ligase</fullName>
        <ecNumber evidence="12">6.1.1.9</ecNumber>
    </recommendedName>
    <alternativeName>
        <fullName evidence="12">Valyl-tRNA synthetase</fullName>
        <shortName evidence="12">ValRS</shortName>
    </alternativeName>
</protein>
<dbReference type="Gene3D" id="1.10.287.380">
    <property type="entry name" value="Valyl-tRNA synthetase, C-terminal domain"/>
    <property type="match status" value="1"/>
</dbReference>
<dbReference type="Pfam" id="PF08264">
    <property type="entry name" value="Anticodon_1"/>
    <property type="match status" value="1"/>
</dbReference>
<keyword evidence="7 12" id="KW-0648">Protein biosynthesis</keyword>
<dbReference type="EMBL" id="ARYL01000009">
    <property type="protein sequence ID" value="KDA03001.1"/>
    <property type="molecule type" value="Genomic_DNA"/>
</dbReference>
<dbReference type="PATRIC" id="fig|1280953.3.peg.1518"/>
<dbReference type="CDD" id="cd00817">
    <property type="entry name" value="ValRS_core"/>
    <property type="match status" value="1"/>
</dbReference>
<evidence type="ECO:0000259" key="14">
    <source>
        <dbReference type="Pfam" id="PF08264"/>
    </source>
</evidence>
<evidence type="ECO:0000256" key="1">
    <source>
        <dbReference type="ARBA" id="ARBA00004496"/>
    </source>
</evidence>
<comment type="function">
    <text evidence="12">Catalyzes the attachment of valine to tRNA(Val). As ValRS can inadvertently accommodate and process structurally similar amino acids such as threonine, to avoid such errors, it has a 'posttransfer' editing activity that hydrolyzes mischarged Thr-tRNA(Val) in a tRNA-dependent manner.</text>
</comment>
<dbReference type="InterPro" id="IPR009008">
    <property type="entry name" value="Val/Leu/Ile-tRNA-synth_edit"/>
</dbReference>
<evidence type="ECO:0000313" key="16">
    <source>
        <dbReference type="EMBL" id="KDA03001.1"/>
    </source>
</evidence>
<dbReference type="PANTHER" id="PTHR11946:SF93">
    <property type="entry name" value="VALINE--TRNA LIGASE, CHLOROPLASTIC_MITOCHONDRIAL 2"/>
    <property type="match status" value="1"/>
</dbReference>
<dbReference type="InterPro" id="IPR009080">
    <property type="entry name" value="tRNAsynth_Ia_anticodon-bd"/>
</dbReference>
<dbReference type="InterPro" id="IPR010978">
    <property type="entry name" value="tRNA-bd_arm"/>
</dbReference>
<dbReference type="InterPro" id="IPR001412">
    <property type="entry name" value="aa-tRNA-synth_I_CS"/>
</dbReference>
<feature type="domain" description="Valyl-tRNA synthetase tRNA-binding arm" evidence="15">
    <location>
        <begin position="845"/>
        <end position="909"/>
    </location>
</feature>
<keyword evidence="3 12" id="KW-0963">Cytoplasm</keyword>
<dbReference type="STRING" id="1280953.HOC_07489"/>
<comment type="domain">
    <text evidence="12">ValRS has two distinct active sites: one for aminoacylation and one for editing. The misactivated threonine is translocated from the active site to the editing site.</text>
</comment>
<dbReference type="RefSeq" id="WP_035537183.1">
    <property type="nucleotide sequence ID" value="NZ_ARYL01000009.1"/>
</dbReference>
<dbReference type="GO" id="GO:0004832">
    <property type="term" value="F:valine-tRNA ligase activity"/>
    <property type="evidence" value="ECO:0007669"/>
    <property type="project" value="UniProtKB-UniRule"/>
</dbReference>
<dbReference type="FunFam" id="3.40.50.620:FF:000078">
    <property type="entry name" value="Valine--tRNA ligase, mitochondrial"/>
    <property type="match status" value="1"/>
</dbReference>
<evidence type="ECO:0000256" key="7">
    <source>
        <dbReference type="ARBA" id="ARBA00022917"/>
    </source>
</evidence>
<dbReference type="GO" id="GO:0005829">
    <property type="term" value="C:cytosol"/>
    <property type="evidence" value="ECO:0007669"/>
    <property type="project" value="TreeGrafter"/>
</dbReference>
<proteinExistence type="inferred from homology"/>
<evidence type="ECO:0000313" key="17">
    <source>
        <dbReference type="Proteomes" id="UP000024942"/>
    </source>
</evidence>
<dbReference type="EC" id="6.1.1.9" evidence="12"/>
<evidence type="ECO:0000256" key="11">
    <source>
        <dbReference type="ARBA" id="ARBA00060830"/>
    </source>
</evidence>
<dbReference type="PRINTS" id="PR00986">
    <property type="entry name" value="TRNASYNTHVAL"/>
</dbReference>
<dbReference type="GO" id="GO:0006438">
    <property type="term" value="P:valyl-tRNA aminoacylation"/>
    <property type="evidence" value="ECO:0007669"/>
    <property type="project" value="UniProtKB-UniRule"/>
</dbReference>
<evidence type="ECO:0000256" key="2">
    <source>
        <dbReference type="ARBA" id="ARBA00011245"/>
    </source>
</evidence>
<dbReference type="PANTHER" id="PTHR11946">
    <property type="entry name" value="VALYL-TRNA SYNTHETASES"/>
    <property type="match status" value="1"/>
</dbReference>
<dbReference type="FunFam" id="3.40.50.620:FF:000032">
    <property type="entry name" value="Valine--tRNA ligase"/>
    <property type="match status" value="1"/>
</dbReference>
<dbReference type="Gene3D" id="3.90.740.10">
    <property type="entry name" value="Valyl/Leucyl/Isoleucyl-tRNA synthetase, editing domain"/>
    <property type="match status" value="1"/>
</dbReference>
<dbReference type="GO" id="GO:0005524">
    <property type="term" value="F:ATP binding"/>
    <property type="evidence" value="ECO:0007669"/>
    <property type="project" value="UniProtKB-UniRule"/>
</dbReference>
<dbReference type="InterPro" id="IPR019499">
    <property type="entry name" value="Val-tRNA_synth_tRNA-bd"/>
</dbReference>
<keyword evidence="9 12" id="KW-0030">Aminoacyl-tRNA synthetase</keyword>
<dbReference type="SUPFAM" id="SSF47323">
    <property type="entry name" value="Anticodon-binding domain of a subclass of class I aminoacyl-tRNA synthetases"/>
    <property type="match status" value="1"/>
</dbReference>
<dbReference type="InterPro" id="IPR013155">
    <property type="entry name" value="M/V/L/I-tRNA-synth_anticd-bd"/>
</dbReference>
<dbReference type="InterPro" id="IPR002300">
    <property type="entry name" value="aa-tRNA-synth_Ia"/>
</dbReference>
<evidence type="ECO:0000256" key="12">
    <source>
        <dbReference type="HAMAP-Rule" id="MF_02004"/>
    </source>
</evidence>
<dbReference type="AlphaFoldDB" id="A0A059G862"/>
<reference evidence="16 17" key="1">
    <citation type="journal article" date="2014" name="Antonie Van Leeuwenhoek">
        <title>Hyphomonas beringensis sp. nov. and Hyphomonas chukchiensis sp. nov., isolated from surface seawater of the Bering Sea and Chukchi Sea.</title>
        <authorList>
            <person name="Li C."/>
            <person name="Lai Q."/>
            <person name="Li G."/>
            <person name="Dong C."/>
            <person name="Wang J."/>
            <person name="Liao Y."/>
            <person name="Shao Z."/>
        </authorList>
    </citation>
    <scope>NUCLEOTIDE SEQUENCE [LARGE SCALE GENOMIC DNA]</scope>
    <source>
        <strain evidence="16 17">SCH89</strain>
    </source>
</reference>
<dbReference type="Proteomes" id="UP000024942">
    <property type="component" value="Unassembled WGS sequence"/>
</dbReference>
<dbReference type="Pfam" id="PF00133">
    <property type="entry name" value="tRNA-synt_1"/>
    <property type="match status" value="1"/>
</dbReference>
<dbReference type="PROSITE" id="PS00178">
    <property type="entry name" value="AA_TRNA_LIGASE_I"/>
    <property type="match status" value="1"/>
</dbReference>
<evidence type="ECO:0000259" key="15">
    <source>
        <dbReference type="Pfam" id="PF10458"/>
    </source>
</evidence>
<dbReference type="OrthoDB" id="9810365at2"/>
<dbReference type="InterPro" id="IPR033705">
    <property type="entry name" value="Anticodon_Ia_Val"/>
</dbReference>
<feature type="domain" description="Methionyl/Valyl/Leucyl/Isoleucyl-tRNA synthetase anticodon-binding" evidence="14">
    <location>
        <begin position="638"/>
        <end position="785"/>
    </location>
</feature>
<keyword evidence="17" id="KW-1185">Reference proteome</keyword>
<evidence type="ECO:0000256" key="10">
    <source>
        <dbReference type="ARBA" id="ARBA00047552"/>
    </source>
</evidence>
<name>A0A059G862_9PROT</name>
<feature type="short sequence motif" description="'HIGH' region" evidence="12">
    <location>
        <begin position="43"/>
        <end position="53"/>
    </location>
</feature>
<evidence type="ECO:0000259" key="13">
    <source>
        <dbReference type="Pfam" id="PF00133"/>
    </source>
</evidence>
<dbReference type="SUPFAM" id="SSF52374">
    <property type="entry name" value="Nucleotidylyl transferase"/>
    <property type="match status" value="1"/>
</dbReference>
<evidence type="ECO:0000256" key="4">
    <source>
        <dbReference type="ARBA" id="ARBA00022598"/>
    </source>
</evidence>
<feature type="short sequence motif" description="'KMSKS' region" evidence="12">
    <location>
        <begin position="556"/>
        <end position="560"/>
    </location>
</feature>
<dbReference type="FunFam" id="1.10.287.380:FF:000001">
    <property type="entry name" value="Valine--tRNA ligase"/>
    <property type="match status" value="1"/>
</dbReference>
<keyword evidence="6 12" id="KW-0067">ATP-binding</keyword>
<dbReference type="Gene3D" id="1.10.730.10">
    <property type="entry name" value="Isoleucyl-tRNA Synthetase, Domain 1"/>
    <property type="match status" value="1"/>
</dbReference>
<accession>A0A059G862</accession>
<dbReference type="Gene3D" id="3.40.50.620">
    <property type="entry name" value="HUPs"/>
    <property type="match status" value="2"/>
</dbReference>
<comment type="subcellular location">
    <subcellularLocation>
        <location evidence="1 12">Cytoplasm</location>
    </subcellularLocation>
</comment>
<comment type="similarity">
    <text evidence="11 12">Belongs to the class-I aminoacyl-tRNA synthetase family. ValS type 1 subfamily.</text>
</comment>
<dbReference type="CDD" id="cd07962">
    <property type="entry name" value="Anticodon_Ia_Val"/>
    <property type="match status" value="1"/>
</dbReference>
<comment type="catalytic activity">
    <reaction evidence="10 12">
        <text>tRNA(Val) + L-valine + ATP = L-valyl-tRNA(Val) + AMP + diphosphate</text>
        <dbReference type="Rhea" id="RHEA:10704"/>
        <dbReference type="Rhea" id="RHEA-COMP:9672"/>
        <dbReference type="Rhea" id="RHEA-COMP:9708"/>
        <dbReference type="ChEBI" id="CHEBI:30616"/>
        <dbReference type="ChEBI" id="CHEBI:33019"/>
        <dbReference type="ChEBI" id="CHEBI:57762"/>
        <dbReference type="ChEBI" id="CHEBI:78442"/>
        <dbReference type="ChEBI" id="CHEBI:78537"/>
        <dbReference type="ChEBI" id="CHEBI:456215"/>
        <dbReference type="EC" id="6.1.1.9"/>
    </reaction>
</comment>
<keyword evidence="5 12" id="KW-0547">Nucleotide-binding</keyword>
<evidence type="ECO:0000256" key="6">
    <source>
        <dbReference type="ARBA" id="ARBA00022840"/>
    </source>
</evidence>
<evidence type="ECO:0000256" key="5">
    <source>
        <dbReference type="ARBA" id="ARBA00022741"/>
    </source>
</evidence>
<dbReference type="InterPro" id="IPR014729">
    <property type="entry name" value="Rossmann-like_a/b/a_fold"/>
</dbReference>